<keyword evidence="2" id="KW-0675">Receptor</keyword>
<sequence>MDKKYLIMSFGYGLLGLVLGIYMAASKNHTQLVTHAHIMLLGFVVSFIYAGCYKMWVVDIQLRLAKVQYYCHAVGSLILLVGLFLMYQQWAAEKVLGPVLGVSSIVVFIAMVLMKIQLIQEFKANK</sequence>
<feature type="transmembrane region" description="Helical" evidence="1">
    <location>
        <begin position="96"/>
        <end position="116"/>
    </location>
</feature>
<feature type="transmembrane region" description="Helical" evidence="1">
    <location>
        <begin position="5"/>
        <end position="25"/>
    </location>
</feature>
<reference evidence="2 3" key="1">
    <citation type="submission" date="2023-11" db="EMBL/GenBank/DDBJ databases">
        <title>Gilvimarinus fulvus sp. nov., isolated from the surface of Kelp.</title>
        <authorList>
            <person name="Sun Y.Y."/>
            <person name="Gong Y."/>
            <person name="Du Z.J."/>
        </authorList>
    </citation>
    <scope>NUCLEOTIDE SEQUENCE [LARGE SCALE GENOMIC DNA]</scope>
    <source>
        <strain evidence="2 3">SDUM040013</strain>
    </source>
</reference>
<protein>
    <submittedName>
        <fullName evidence="2">TonB-dependent receptor</fullName>
    </submittedName>
</protein>
<organism evidence="2 3">
    <name type="scientific">Gilvimarinus gilvus</name>
    <dbReference type="NCBI Taxonomy" id="3058038"/>
    <lineage>
        <taxon>Bacteria</taxon>
        <taxon>Pseudomonadati</taxon>
        <taxon>Pseudomonadota</taxon>
        <taxon>Gammaproteobacteria</taxon>
        <taxon>Cellvibrionales</taxon>
        <taxon>Cellvibrionaceae</taxon>
        <taxon>Gilvimarinus</taxon>
    </lineage>
</organism>
<keyword evidence="1" id="KW-0472">Membrane</keyword>
<keyword evidence="1" id="KW-1133">Transmembrane helix</keyword>
<proteinExistence type="predicted"/>
<gene>
    <name evidence="2" type="ORF">SCD92_13270</name>
</gene>
<dbReference type="EMBL" id="JAXAFO010000023">
    <property type="protein sequence ID" value="MDX6850338.1"/>
    <property type="molecule type" value="Genomic_DNA"/>
</dbReference>
<dbReference type="RefSeq" id="WP_302722320.1">
    <property type="nucleotide sequence ID" value="NZ_JAULRU010000514.1"/>
</dbReference>
<feature type="transmembrane region" description="Helical" evidence="1">
    <location>
        <begin position="37"/>
        <end position="57"/>
    </location>
</feature>
<accession>A0ABU4S3C3</accession>
<keyword evidence="1" id="KW-0812">Transmembrane</keyword>
<name>A0ABU4S3C3_9GAMM</name>
<feature type="transmembrane region" description="Helical" evidence="1">
    <location>
        <begin position="69"/>
        <end position="90"/>
    </location>
</feature>
<dbReference type="Proteomes" id="UP001273505">
    <property type="component" value="Unassembled WGS sequence"/>
</dbReference>
<keyword evidence="3" id="KW-1185">Reference proteome</keyword>
<evidence type="ECO:0000313" key="3">
    <source>
        <dbReference type="Proteomes" id="UP001273505"/>
    </source>
</evidence>
<evidence type="ECO:0000256" key="1">
    <source>
        <dbReference type="SAM" id="Phobius"/>
    </source>
</evidence>
<comment type="caution">
    <text evidence="2">The sequence shown here is derived from an EMBL/GenBank/DDBJ whole genome shotgun (WGS) entry which is preliminary data.</text>
</comment>
<evidence type="ECO:0000313" key="2">
    <source>
        <dbReference type="EMBL" id="MDX6850338.1"/>
    </source>
</evidence>